<keyword evidence="3 6" id="KW-0812">Transmembrane</keyword>
<feature type="transmembrane region" description="Helical" evidence="6">
    <location>
        <begin position="39"/>
        <end position="60"/>
    </location>
</feature>
<feature type="transmembrane region" description="Helical" evidence="6">
    <location>
        <begin position="66"/>
        <end position="85"/>
    </location>
</feature>
<evidence type="ECO:0000256" key="6">
    <source>
        <dbReference type="SAM" id="Phobius"/>
    </source>
</evidence>
<proteinExistence type="predicted"/>
<feature type="transmembrane region" description="Helical" evidence="6">
    <location>
        <begin position="189"/>
        <end position="209"/>
    </location>
</feature>
<dbReference type="PANTHER" id="PTHR30086:SF20">
    <property type="entry name" value="ARGININE EXPORTER PROTEIN ARGO-RELATED"/>
    <property type="match status" value="1"/>
</dbReference>
<accession>A0ABW6PSC1</accession>
<sequence length="214" mass="21919">MVSPDQLLPFAGLCLLLVVVPGPSVVFTMTRALTLGRRAALQTVAGNALGIYAQVVAVAFGLGTVVATSATVFTAVKLLGALYLVHLGIAAIRHRGELAGALATDRTARTRGPAAMIRDGVVVGFANPKSIVFLAALLPQFVTLDHGWVPGQMLLLGLCIPVFGLIFDSAWALTAGAARGWLTRSPRRLAAVGGAGGLTMIGLGAGLALTGRKD</sequence>
<name>A0ABW6PSC1_9NOCA</name>
<dbReference type="EMBL" id="JBIAMX010000012">
    <property type="protein sequence ID" value="MFF0545128.1"/>
    <property type="molecule type" value="Genomic_DNA"/>
</dbReference>
<evidence type="ECO:0000256" key="2">
    <source>
        <dbReference type="ARBA" id="ARBA00022475"/>
    </source>
</evidence>
<evidence type="ECO:0000313" key="7">
    <source>
        <dbReference type="EMBL" id="MFF0545128.1"/>
    </source>
</evidence>
<feature type="transmembrane region" description="Helical" evidence="6">
    <location>
        <begin position="6"/>
        <end position="27"/>
    </location>
</feature>
<dbReference type="Pfam" id="PF01810">
    <property type="entry name" value="LysE"/>
    <property type="match status" value="1"/>
</dbReference>
<gene>
    <name evidence="7" type="ORF">ACFYTF_20050</name>
</gene>
<reference evidence="7 8" key="1">
    <citation type="submission" date="2024-10" db="EMBL/GenBank/DDBJ databases">
        <title>The Natural Products Discovery Center: Release of the First 8490 Sequenced Strains for Exploring Actinobacteria Biosynthetic Diversity.</title>
        <authorList>
            <person name="Kalkreuter E."/>
            <person name="Kautsar S.A."/>
            <person name="Yang D."/>
            <person name="Bader C.D."/>
            <person name="Teijaro C.N."/>
            <person name="Fluegel L."/>
            <person name="Davis C.M."/>
            <person name="Simpson J.R."/>
            <person name="Lauterbach L."/>
            <person name="Steele A.D."/>
            <person name="Gui C."/>
            <person name="Meng S."/>
            <person name="Li G."/>
            <person name="Viehrig K."/>
            <person name="Ye F."/>
            <person name="Su P."/>
            <person name="Kiefer A.F."/>
            <person name="Nichols A."/>
            <person name="Cepeda A.J."/>
            <person name="Yan W."/>
            <person name="Fan B."/>
            <person name="Jiang Y."/>
            <person name="Adhikari A."/>
            <person name="Zheng C.-J."/>
            <person name="Schuster L."/>
            <person name="Cowan T.M."/>
            <person name="Smanski M.J."/>
            <person name="Chevrette M.G."/>
            <person name="De Carvalho L.P.S."/>
            <person name="Shen B."/>
        </authorList>
    </citation>
    <scope>NUCLEOTIDE SEQUENCE [LARGE SCALE GENOMIC DNA]</scope>
    <source>
        <strain evidence="7 8">NPDC004045</strain>
    </source>
</reference>
<dbReference type="RefSeq" id="WP_387701616.1">
    <property type="nucleotide sequence ID" value="NZ_JBIAMX010000012.1"/>
</dbReference>
<organism evidence="7 8">
    <name type="scientific">Nocardia thailandica</name>
    <dbReference type="NCBI Taxonomy" id="257275"/>
    <lineage>
        <taxon>Bacteria</taxon>
        <taxon>Bacillati</taxon>
        <taxon>Actinomycetota</taxon>
        <taxon>Actinomycetes</taxon>
        <taxon>Mycobacteriales</taxon>
        <taxon>Nocardiaceae</taxon>
        <taxon>Nocardia</taxon>
    </lineage>
</organism>
<feature type="transmembrane region" description="Helical" evidence="6">
    <location>
        <begin position="121"/>
        <end position="142"/>
    </location>
</feature>
<feature type="transmembrane region" description="Helical" evidence="6">
    <location>
        <begin position="154"/>
        <end position="177"/>
    </location>
</feature>
<keyword evidence="2" id="KW-1003">Cell membrane</keyword>
<dbReference type="PIRSF" id="PIRSF006324">
    <property type="entry name" value="LeuE"/>
    <property type="match status" value="1"/>
</dbReference>
<comment type="subcellular location">
    <subcellularLocation>
        <location evidence="1">Cell membrane</location>
        <topology evidence="1">Multi-pass membrane protein</topology>
    </subcellularLocation>
</comment>
<dbReference type="InterPro" id="IPR001123">
    <property type="entry name" value="LeuE-type"/>
</dbReference>
<comment type="caution">
    <text evidence="7">The sequence shown here is derived from an EMBL/GenBank/DDBJ whole genome shotgun (WGS) entry which is preliminary data.</text>
</comment>
<evidence type="ECO:0000256" key="3">
    <source>
        <dbReference type="ARBA" id="ARBA00022692"/>
    </source>
</evidence>
<keyword evidence="5 6" id="KW-0472">Membrane</keyword>
<keyword evidence="8" id="KW-1185">Reference proteome</keyword>
<dbReference type="Proteomes" id="UP001601444">
    <property type="component" value="Unassembled WGS sequence"/>
</dbReference>
<protein>
    <submittedName>
        <fullName evidence="7">LysE family translocator</fullName>
    </submittedName>
</protein>
<dbReference type="PANTHER" id="PTHR30086">
    <property type="entry name" value="ARGININE EXPORTER PROTEIN ARGO"/>
    <property type="match status" value="1"/>
</dbReference>
<keyword evidence="4 6" id="KW-1133">Transmembrane helix</keyword>
<evidence type="ECO:0000256" key="1">
    <source>
        <dbReference type="ARBA" id="ARBA00004651"/>
    </source>
</evidence>
<evidence type="ECO:0000256" key="4">
    <source>
        <dbReference type="ARBA" id="ARBA00022989"/>
    </source>
</evidence>
<evidence type="ECO:0000256" key="5">
    <source>
        <dbReference type="ARBA" id="ARBA00023136"/>
    </source>
</evidence>
<evidence type="ECO:0000313" key="8">
    <source>
        <dbReference type="Proteomes" id="UP001601444"/>
    </source>
</evidence>